<sequence length="192" mass="20820">MYDSGHLDAWKCIPWVPQHVRGGAPPRPRTISGDVGEIKFHRADSMQWAMRTPVVFDTDAPATLVTETPRAGSAHADKHGGCYLRGTCAGLRLTVGQASSTPFALLVLRSARSLPSFPDLHTTPPLAITRDRRVSHYSSVSMALVRPQQTRVATATLGTPPPTPALSPLAFTTHHPIAHYNQRKVQHGAARV</sequence>
<proteinExistence type="predicted"/>
<dbReference type="EMBL" id="KN817530">
    <property type="protein sequence ID" value="KJA25857.1"/>
    <property type="molecule type" value="Genomic_DNA"/>
</dbReference>
<keyword evidence="2" id="KW-1185">Reference proteome</keyword>
<evidence type="ECO:0000313" key="1">
    <source>
        <dbReference type="EMBL" id="KJA25857.1"/>
    </source>
</evidence>
<dbReference type="AlphaFoldDB" id="A0A0D2LED5"/>
<name>A0A0D2LED5_HYPSF</name>
<accession>A0A0D2LED5</accession>
<gene>
    <name evidence="1" type="ORF">HYPSUDRAFT_199543</name>
</gene>
<organism evidence="1 2">
    <name type="scientific">Hypholoma sublateritium (strain FD-334 SS-4)</name>
    <dbReference type="NCBI Taxonomy" id="945553"/>
    <lineage>
        <taxon>Eukaryota</taxon>
        <taxon>Fungi</taxon>
        <taxon>Dikarya</taxon>
        <taxon>Basidiomycota</taxon>
        <taxon>Agaricomycotina</taxon>
        <taxon>Agaricomycetes</taxon>
        <taxon>Agaricomycetidae</taxon>
        <taxon>Agaricales</taxon>
        <taxon>Agaricineae</taxon>
        <taxon>Strophariaceae</taxon>
        <taxon>Hypholoma</taxon>
    </lineage>
</organism>
<dbReference type="Proteomes" id="UP000054270">
    <property type="component" value="Unassembled WGS sequence"/>
</dbReference>
<reference evidence="2" key="1">
    <citation type="submission" date="2014-04" db="EMBL/GenBank/DDBJ databases">
        <title>Evolutionary Origins and Diversification of the Mycorrhizal Mutualists.</title>
        <authorList>
            <consortium name="DOE Joint Genome Institute"/>
            <consortium name="Mycorrhizal Genomics Consortium"/>
            <person name="Kohler A."/>
            <person name="Kuo A."/>
            <person name="Nagy L.G."/>
            <person name="Floudas D."/>
            <person name="Copeland A."/>
            <person name="Barry K.W."/>
            <person name="Cichocki N."/>
            <person name="Veneault-Fourrey C."/>
            <person name="LaButti K."/>
            <person name="Lindquist E.A."/>
            <person name="Lipzen A."/>
            <person name="Lundell T."/>
            <person name="Morin E."/>
            <person name="Murat C."/>
            <person name="Riley R."/>
            <person name="Ohm R."/>
            <person name="Sun H."/>
            <person name="Tunlid A."/>
            <person name="Henrissat B."/>
            <person name="Grigoriev I.V."/>
            <person name="Hibbett D.S."/>
            <person name="Martin F."/>
        </authorList>
    </citation>
    <scope>NUCLEOTIDE SEQUENCE [LARGE SCALE GENOMIC DNA]</scope>
    <source>
        <strain evidence="2">FD-334 SS-4</strain>
    </source>
</reference>
<evidence type="ECO:0000313" key="2">
    <source>
        <dbReference type="Proteomes" id="UP000054270"/>
    </source>
</evidence>
<protein>
    <submittedName>
        <fullName evidence="1">Uncharacterized protein</fullName>
    </submittedName>
</protein>